<protein>
    <recommendedName>
        <fullName evidence="1">DNA ligase (ATP)</fullName>
        <ecNumber evidence="1">6.5.1.1</ecNumber>
    </recommendedName>
</protein>
<dbReference type="PANTHER" id="PTHR45674:SF13">
    <property type="entry name" value="DNA LIGASE-RELATED"/>
    <property type="match status" value="1"/>
</dbReference>
<dbReference type="Gene3D" id="1.10.3260.10">
    <property type="entry name" value="DNA ligase, ATP-dependent, N-terminal domain"/>
    <property type="match status" value="1"/>
</dbReference>
<keyword evidence="2 15" id="KW-0436">Ligase</keyword>
<dbReference type="PANTHER" id="PTHR45674">
    <property type="entry name" value="DNA LIGASE 1/3 FAMILY MEMBER"/>
    <property type="match status" value="1"/>
</dbReference>
<dbReference type="InterPro" id="IPR016059">
    <property type="entry name" value="DNA_ligase_ATP-dep_CS"/>
</dbReference>
<evidence type="ECO:0000313" key="15">
    <source>
        <dbReference type="EMBL" id="MDT0596214.1"/>
    </source>
</evidence>
<dbReference type="InterPro" id="IPR026333">
    <property type="entry name" value="ATP_dep_DNA_lig_pp_1105_fam"/>
</dbReference>
<dbReference type="Proteomes" id="UP001253545">
    <property type="component" value="Unassembled WGS sequence"/>
</dbReference>
<dbReference type="InterPro" id="IPR012340">
    <property type="entry name" value="NA-bd_OB-fold"/>
</dbReference>
<evidence type="ECO:0000256" key="12">
    <source>
        <dbReference type="ARBA" id="ARBA00023306"/>
    </source>
</evidence>
<keyword evidence="8" id="KW-0067">ATP-binding</keyword>
<keyword evidence="7" id="KW-0227">DNA damage</keyword>
<dbReference type="PROSITE" id="PS00697">
    <property type="entry name" value="DNA_LIGASE_A1"/>
    <property type="match status" value="1"/>
</dbReference>
<dbReference type="SUPFAM" id="SSF56091">
    <property type="entry name" value="DNA ligase/mRNA capping enzyme, catalytic domain"/>
    <property type="match status" value="1"/>
</dbReference>
<evidence type="ECO:0000259" key="14">
    <source>
        <dbReference type="PROSITE" id="PS50160"/>
    </source>
</evidence>
<dbReference type="NCBIfam" id="TIGR04120">
    <property type="entry name" value="DNA_lig_bact"/>
    <property type="match status" value="1"/>
</dbReference>
<dbReference type="EC" id="6.5.1.1" evidence="1"/>
<dbReference type="InterPro" id="IPR050191">
    <property type="entry name" value="ATP-dep_DNA_ligase"/>
</dbReference>
<dbReference type="RefSeq" id="WP_311369733.1">
    <property type="nucleotide sequence ID" value="NZ_JAVRHX010000005.1"/>
</dbReference>
<evidence type="ECO:0000256" key="6">
    <source>
        <dbReference type="ARBA" id="ARBA00022741"/>
    </source>
</evidence>
<dbReference type="Gene3D" id="3.30.470.30">
    <property type="entry name" value="DNA ligase/mRNA capping enzyme"/>
    <property type="match status" value="1"/>
</dbReference>
<evidence type="ECO:0000256" key="5">
    <source>
        <dbReference type="ARBA" id="ARBA00022723"/>
    </source>
</evidence>
<feature type="domain" description="ATP-dependent DNA ligase family profile" evidence="14">
    <location>
        <begin position="329"/>
        <end position="462"/>
    </location>
</feature>
<keyword evidence="11" id="KW-0234">DNA repair</keyword>
<evidence type="ECO:0000256" key="9">
    <source>
        <dbReference type="ARBA" id="ARBA00022842"/>
    </source>
</evidence>
<sequence>MRNFAKLVDSLYFINSNKAKAGLLINYLKTTPDPDRGWAIAAIAGDLHFDFFKRRVIKELITERIDPLLFDLSYDYVGEMSETVALLWSSTIERGIKKDNPDTINAVPSLHDVVTMFKTLAKKDVKPYLAALLDALSPAERWALIKLGTGGLRIGISTRFLKKILAEYAKECTPNNAVDIEQIERLWHAVEPPYCDLLAWLEGKEKRPETSHKLTFQPVMLAHPLLPSDLDKLDLADWQAEWKFDGIRAQLLRTEKGAALYSRNGDDISKSFPDLINKVLSTDLYGRFDGELLALNPDKSNICEKDNYAHIASFNQLQQRLNKKKPSKALMLEIPVGFIAYDVLDTPSCEYRGLVLKERSIALANLLQPYKHIDVYPSELLAFATTEDLLNLKTQASKLSNGYIEGIMLKNKLGKYVAGRPKNQWYKLKREPKLIDAVIMYAQRGHGKRSSYYSDFTFGCWQDGQLLPVGKAYSGFTDAELKKLDTWVRRNTLGRFGPVKEVKKALVFEVAFDAVHPSNRHKSKVALRFPRINRIRWDKPAGEADPLENLIKLIAN</sequence>
<proteinExistence type="predicted"/>
<name>A0ABU2ZV83_9ALTE</name>
<dbReference type="CDD" id="cd07972">
    <property type="entry name" value="OBF_DNA_ligase_Arch_LigB"/>
    <property type="match status" value="1"/>
</dbReference>
<dbReference type="InterPro" id="IPR012309">
    <property type="entry name" value="DNA_ligase_ATP-dep_C"/>
</dbReference>
<keyword evidence="6" id="KW-0547">Nucleotide-binding</keyword>
<keyword evidence="5" id="KW-0479">Metal-binding</keyword>
<keyword evidence="10" id="KW-0233">DNA recombination</keyword>
<dbReference type="NCBIfam" id="NF006701">
    <property type="entry name" value="PRK09247.1"/>
    <property type="match status" value="1"/>
</dbReference>
<evidence type="ECO:0000256" key="10">
    <source>
        <dbReference type="ARBA" id="ARBA00023172"/>
    </source>
</evidence>
<evidence type="ECO:0000256" key="13">
    <source>
        <dbReference type="ARBA" id="ARBA00034003"/>
    </source>
</evidence>
<accession>A0ABU2ZV83</accession>
<evidence type="ECO:0000256" key="1">
    <source>
        <dbReference type="ARBA" id="ARBA00012727"/>
    </source>
</evidence>
<dbReference type="Pfam" id="PF01068">
    <property type="entry name" value="DNA_ligase_A_M"/>
    <property type="match status" value="1"/>
</dbReference>
<keyword evidence="9" id="KW-0460">Magnesium</keyword>
<reference evidence="15 16" key="1">
    <citation type="submission" date="2023-09" db="EMBL/GenBank/DDBJ databases">
        <authorList>
            <person name="Rey-Velasco X."/>
        </authorList>
    </citation>
    <scope>NUCLEOTIDE SEQUENCE [LARGE SCALE GENOMIC DNA]</scope>
    <source>
        <strain evidence="15 16">P117</strain>
    </source>
</reference>
<keyword evidence="16" id="KW-1185">Reference proteome</keyword>
<dbReference type="GO" id="GO:0003910">
    <property type="term" value="F:DNA ligase (ATP) activity"/>
    <property type="evidence" value="ECO:0007669"/>
    <property type="project" value="UniProtKB-EC"/>
</dbReference>
<keyword evidence="12" id="KW-0131">Cell cycle</keyword>
<evidence type="ECO:0000256" key="8">
    <source>
        <dbReference type="ARBA" id="ARBA00022840"/>
    </source>
</evidence>
<gene>
    <name evidence="15" type="ORF">RM552_15270</name>
</gene>
<dbReference type="PROSITE" id="PS50160">
    <property type="entry name" value="DNA_LIGASE_A3"/>
    <property type="match status" value="1"/>
</dbReference>
<dbReference type="InterPro" id="IPR036599">
    <property type="entry name" value="DNA_ligase_N_sf"/>
</dbReference>
<evidence type="ECO:0000256" key="3">
    <source>
        <dbReference type="ARBA" id="ARBA00022618"/>
    </source>
</evidence>
<evidence type="ECO:0000313" key="16">
    <source>
        <dbReference type="Proteomes" id="UP001253545"/>
    </source>
</evidence>
<evidence type="ECO:0000256" key="7">
    <source>
        <dbReference type="ARBA" id="ARBA00022763"/>
    </source>
</evidence>
<dbReference type="Gene3D" id="2.40.50.140">
    <property type="entry name" value="Nucleic acid-binding proteins"/>
    <property type="match status" value="1"/>
</dbReference>
<keyword evidence="4" id="KW-0235">DNA replication</keyword>
<evidence type="ECO:0000256" key="2">
    <source>
        <dbReference type="ARBA" id="ARBA00022598"/>
    </source>
</evidence>
<organism evidence="15 16">
    <name type="scientific">Glaciecola petra</name>
    <dbReference type="NCBI Taxonomy" id="3075602"/>
    <lineage>
        <taxon>Bacteria</taxon>
        <taxon>Pseudomonadati</taxon>
        <taxon>Pseudomonadota</taxon>
        <taxon>Gammaproteobacteria</taxon>
        <taxon>Alteromonadales</taxon>
        <taxon>Alteromonadaceae</taxon>
        <taxon>Glaciecola</taxon>
    </lineage>
</organism>
<evidence type="ECO:0000256" key="11">
    <source>
        <dbReference type="ARBA" id="ARBA00023204"/>
    </source>
</evidence>
<dbReference type="EMBL" id="JAVRHX010000005">
    <property type="protein sequence ID" value="MDT0596214.1"/>
    <property type="molecule type" value="Genomic_DNA"/>
</dbReference>
<dbReference type="Pfam" id="PF04679">
    <property type="entry name" value="DNA_ligase_A_C"/>
    <property type="match status" value="1"/>
</dbReference>
<dbReference type="InterPro" id="IPR012310">
    <property type="entry name" value="DNA_ligase_ATP-dep_cent"/>
</dbReference>
<dbReference type="SUPFAM" id="SSF50249">
    <property type="entry name" value="Nucleic acid-binding proteins"/>
    <property type="match status" value="1"/>
</dbReference>
<comment type="caution">
    <text evidence="15">The sequence shown here is derived from an EMBL/GenBank/DDBJ whole genome shotgun (WGS) entry which is preliminary data.</text>
</comment>
<evidence type="ECO:0000256" key="4">
    <source>
        <dbReference type="ARBA" id="ARBA00022705"/>
    </source>
</evidence>
<comment type="catalytic activity">
    <reaction evidence="13">
        <text>ATP + (deoxyribonucleotide)n-3'-hydroxyl + 5'-phospho-(deoxyribonucleotide)m = (deoxyribonucleotide)n+m + AMP + diphosphate.</text>
        <dbReference type="EC" id="6.5.1.1"/>
    </reaction>
</comment>
<keyword evidence="3" id="KW-0132">Cell division</keyword>